<reference evidence="12" key="1">
    <citation type="submission" date="2006-10" db="EMBL/GenBank/DDBJ databases">
        <title>Complete sequence of Solibacter usitatus Ellin6076.</title>
        <authorList>
            <consortium name="US DOE Joint Genome Institute"/>
            <person name="Copeland A."/>
            <person name="Lucas S."/>
            <person name="Lapidus A."/>
            <person name="Barry K."/>
            <person name="Detter J.C."/>
            <person name="Glavina del Rio T."/>
            <person name="Hammon N."/>
            <person name="Israni S."/>
            <person name="Dalin E."/>
            <person name="Tice H."/>
            <person name="Pitluck S."/>
            <person name="Thompson L.S."/>
            <person name="Brettin T."/>
            <person name="Bruce D."/>
            <person name="Han C."/>
            <person name="Tapia R."/>
            <person name="Gilna P."/>
            <person name="Schmutz J."/>
            <person name="Larimer F."/>
            <person name="Land M."/>
            <person name="Hauser L."/>
            <person name="Kyrpides N."/>
            <person name="Mikhailova N."/>
            <person name="Janssen P.H."/>
            <person name="Kuske C.R."/>
            <person name="Richardson P."/>
        </authorList>
    </citation>
    <scope>NUCLEOTIDE SEQUENCE</scope>
    <source>
        <strain evidence="12">Ellin6076</strain>
    </source>
</reference>
<keyword evidence="4 7" id="KW-0378">Hydrolase</keyword>
<keyword evidence="5 7" id="KW-0119">Carbohydrate metabolism</keyword>
<dbReference type="InParanoid" id="Q01QK2"/>
<dbReference type="GO" id="GO:0005737">
    <property type="term" value="C:cytoplasm"/>
    <property type="evidence" value="ECO:0007669"/>
    <property type="project" value="UniProtKB-SubCell"/>
</dbReference>
<feature type="binding site" evidence="11">
    <location>
        <position position="123"/>
    </location>
    <ligand>
        <name>Mg(2+)</name>
        <dbReference type="ChEBI" id="CHEBI:18420"/>
    </ligand>
</feature>
<dbReference type="Gene3D" id="3.40.50.1000">
    <property type="entry name" value="HAD superfamily/HAD-like"/>
    <property type="match status" value="1"/>
</dbReference>
<dbReference type="InterPro" id="IPR023214">
    <property type="entry name" value="HAD_sf"/>
</dbReference>
<protein>
    <recommendedName>
        <fullName evidence="6 7">D,D-heptose 1,7-bisphosphate phosphatase</fullName>
        <ecNumber evidence="7">3.1.3.-</ecNumber>
    </recommendedName>
</protein>
<feature type="binding site" evidence="11">
    <location>
        <position position="96"/>
    </location>
    <ligand>
        <name>Zn(2+)</name>
        <dbReference type="ChEBI" id="CHEBI:29105"/>
    </ligand>
</feature>
<accession>Q01QK2</accession>
<dbReference type="HOGENOM" id="CLU_085077_3_1_0"/>
<comment type="cofactor">
    <cofactor evidence="11">
        <name>Mg(2+)</name>
        <dbReference type="ChEBI" id="CHEBI:18420"/>
    </cofactor>
</comment>
<dbReference type="eggNOG" id="COG0241">
    <property type="taxonomic scope" value="Bacteria"/>
</dbReference>
<proteinExistence type="inferred from homology"/>
<evidence type="ECO:0000256" key="9">
    <source>
        <dbReference type="PIRSR" id="PIRSR004682-2"/>
    </source>
</evidence>
<evidence type="ECO:0000256" key="6">
    <source>
        <dbReference type="ARBA" id="ARBA00031828"/>
    </source>
</evidence>
<dbReference type="KEGG" id="sus:Acid_7157"/>
<keyword evidence="3 11" id="KW-0479">Metal-binding</keyword>
<gene>
    <name evidence="12" type="ordered locus">Acid_7157</name>
</gene>
<feature type="binding site" evidence="9">
    <location>
        <begin position="97"/>
        <end position="98"/>
    </location>
    <ligand>
        <name>substrate</name>
    </ligand>
</feature>
<evidence type="ECO:0000313" key="12">
    <source>
        <dbReference type="EMBL" id="ABJ88068.1"/>
    </source>
</evidence>
<dbReference type="AlphaFoldDB" id="Q01QK2"/>
<evidence type="ECO:0000256" key="8">
    <source>
        <dbReference type="PIRSR" id="PIRSR004682-1"/>
    </source>
</evidence>
<feature type="binding site" evidence="9">
    <location>
        <begin position="15"/>
        <end position="18"/>
    </location>
    <ligand>
        <name>substrate</name>
    </ligand>
</feature>
<dbReference type="GO" id="GO:0016791">
    <property type="term" value="F:phosphatase activity"/>
    <property type="evidence" value="ECO:0007669"/>
    <property type="project" value="InterPro"/>
</dbReference>
<feature type="site" description="Contributes to substrate recognition" evidence="10">
    <location>
        <position position="97"/>
    </location>
</feature>
<dbReference type="GO" id="GO:0005975">
    <property type="term" value="P:carbohydrate metabolic process"/>
    <property type="evidence" value="ECO:0007669"/>
    <property type="project" value="InterPro"/>
</dbReference>
<keyword evidence="2 7" id="KW-0963">Cytoplasm</keyword>
<comment type="subcellular location">
    <subcellularLocation>
        <location evidence="1 7">Cytoplasm</location>
    </subcellularLocation>
</comment>
<feature type="active site" description="Nucleophile" evidence="8">
    <location>
        <position position="7"/>
    </location>
</feature>
<organism evidence="12">
    <name type="scientific">Solibacter usitatus (strain Ellin6076)</name>
    <dbReference type="NCBI Taxonomy" id="234267"/>
    <lineage>
        <taxon>Bacteria</taxon>
        <taxon>Pseudomonadati</taxon>
        <taxon>Acidobacteriota</taxon>
        <taxon>Terriglobia</taxon>
        <taxon>Bryobacterales</taxon>
        <taxon>Solibacteraceae</taxon>
        <taxon>Candidatus Solibacter</taxon>
    </lineage>
</organism>
<evidence type="ECO:0000256" key="5">
    <source>
        <dbReference type="ARBA" id="ARBA00023277"/>
    </source>
</evidence>
<dbReference type="InterPro" id="IPR006549">
    <property type="entry name" value="HAD-SF_hydro_IIIA"/>
</dbReference>
<evidence type="ECO:0000256" key="4">
    <source>
        <dbReference type="ARBA" id="ARBA00022801"/>
    </source>
</evidence>
<dbReference type="Pfam" id="PF13242">
    <property type="entry name" value="Hydrolase_like"/>
    <property type="match status" value="1"/>
</dbReference>
<dbReference type="InterPro" id="IPR036412">
    <property type="entry name" value="HAD-like_sf"/>
</dbReference>
<name>Q01QK2_SOLUE</name>
<dbReference type="FunCoup" id="Q01QK2">
    <property type="interactions" value="231"/>
</dbReference>
<feature type="binding site" evidence="9">
    <location>
        <begin position="49"/>
        <end position="52"/>
    </location>
    <ligand>
        <name>substrate</name>
    </ligand>
</feature>
<dbReference type="OrthoDB" id="9801899at2"/>
<feature type="binding site" evidence="11">
    <location>
        <position position="7"/>
    </location>
    <ligand>
        <name>Mg(2+)</name>
        <dbReference type="ChEBI" id="CHEBI:18420"/>
    </ligand>
</feature>
<evidence type="ECO:0000256" key="3">
    <source>
        <dbReference type="ARBA" id="ARBA00022723"/>
    </source>
</evidence>
<keyword evidence="11" id="KW-0862">Zinc</keyword>
<dbReference type="NCBIfam" id="TIGR01656">
    <property type="entry name" value="Histidinol-ppas"/>
    <property type="match status" value="1"/>
</dbReference>
<feature type="binding site" evidence="9">
    <location>
        <begin position="7"/>
        <end position="9"/>
    </location>
    <ligand>
        <name>substrate</name>
    </ligand>
</feature>
<dbReference type="NCBIfam" id="TIGR01662">
    <property type="entry name" value="HAD-SF-IIIA"/>
    <property type="match status" value="1"/>
</dbReference>
<dbReference type="SUPFAM" id="SSF56784">
    <property type="entry name" value="HAD-like"/>
    <property type="match status" value="1"/>
</dbReference>
<evidence type="ECO:0000256" key="1">
    <source>
        <dbReference type="ARBA" id="ARBA00004496"/>
    </source>
</evidence>
<feature type="binding site" evidence="9">
    <location>
        <position position="124"/>
    </location>
    <ligand>
        <name>substrate</name>
    </ligand>
</feature>
<dbReference type="PIRSF" id="PIRSF004682">
    <property type="entry name" value="GmhB"/>
    <property type="match status" value="1"/>
</dbReference>
<dbReference type="EC" id="3.1.3.-" evidence="7"/>
<feature type="site" description="Stabilizes the phosphoryl group" evidence="10">
    <location>
        <position position="49"/>
    </location>
</feature>
<feature type="binding site" evidence="11">
    <location>
        <position position="9"/>
    </location>
    <ligand>
        <name>Mg(2+)</name>
        <dbReference type="ChEBI" id="CHEBI:18420"/>
    </ligand>
</feature>
<dbReference type="CDD" id="cd07503">
    <property type="entry name" value="HAD_HisB-N"/>
    <property type="match status" value="1"/>
</dbReference>
<evidence type="ECO:0000256" key="2">
    <source>
        <dbReference type="ARBA" id="ARBA00022490"/>
    </source>
</evidence>
<evidence type="ECO:0000256" key="7">
    <source>
        <dbReference type="PIRNR" id="PIRNR004682"/>
    </source>
</evidence>
<keyword evidence="11" id="KW-0460">Magnesium</keyword>
<dbReference type="PANTHER" id="PTHR42891">
    <property type="entry name" value="D-GLYCERO-BETA-D-MANNO-HEPTOSE-1,7-BISPHOSPHATE 7-PHOSPHATASE"/>
    <property type="match status" value="1"/>
</dbReference>
<dbReference type="GO" id="GO:0046872">
    <property type="term" value="F:metal ion binding"/>
    <property type="evidence" value="ECO:0007669"/>
    <property type="project" value="UniProtKB-KW"/>
</dbReference>
<comment type="cofactor">
    <cofactor evidence="11">
        <name>Zn(2+)</name>
        <dbReference type="ChEBI" id="CHEBI:29105"/>
    </cofactor>
</comment>
<dbReference type="STRING" id="234267.Acid_7157"/>
<feature type="binding site" evidence="11">
    <location>
        <position position="124"/>
    </location>
    <ligand>
        <name>Mg(2+)</name>
        <dbReference type="ChEBI" id="CHEBI:18420"/>
    </ligand>
</feature>
<evidence type="ECO:0000256" key="10">
    <source>
        <dbReference type="PIRSR" id="PIRSR004682-3"/>
    </source>
</evidence>
<feature type="active site" description="Proton donor" evidence="8">
    <location>
        <position position="9"/>
    </location>
</feature>
<dbReference type="PANTHER" id="PTHR42891:SF1">
    <property type="entry name" value="D-GLYCERO-BETA-D-MANNO-HEPTOSE-1,7-BISPHOSPHATE 7-PHOSPHATASE"/>
    <property type="match status" value="1"/>
</dbReference>
<comment type="similarity">
    <text evidence="7">Belongs to the gmhB family.</text>
</comment>
<feature type="site" description="Stabilizes the phosphoryl group" evidence="10">
    <location>
        <position position="98"/>
    </location>
</feature>
<evidence type="ECO:0000256" key="11">
    <source>
        <dbReference type="PIRSR" id="PIRSR004682-4"/>
    </source>
</evidence>
<feature type="binding site" evidence="11">
    <location>
        <position position="86"/>
    </location>
    <ligand>
        <name>Zn(2+)</name>
        <dbReference type="ChEBI" id="CHEBI:29105"/>
    </ligand>
</feature>
<dbReference type="InterPro" id="IPR004446">
    <property type="entry name" value="Heptose_bisP_phosphatase"/>
</dbReference>
<dbReference type="EMBL" id="CP000473">
    <property type="protein sequence ID" value="ABJ88068.1"/>
    <property type="molecule type" value="Genomic_DNA"/>
</dbReference>
<dbReference type="InterPro" id="IPR006543">
    <property type="entry name" value="Histidinol-phos"/>
</dbReference>
<sequence>MRAVFFDRDGTLMEDAHYCADPADVQVFPGVPAGLRRLKRAGFGIFLITNQSGIGRGWITEQQYTAVHQEFLRQAGEASIDATYYCPDAPDVPSSCRKPEPGMVLQAAADHSIDLSASYFVGDKAADIECGRRAGTHTVLVLTGYGTAAQNSNAEFVCKDAVEAIELILR</sequence>